<gene>
    <name evidence="2" type="ORF">SKAU_G00406930</name>
</gene>
<sequence length="82" mass="8781">MHWRADRRGRIISDLETGRASRNASVPASPTRATASLDGTRNAAGVSGSPRLPAREYVNGSRINTAIGSTKAPDLQCSLIYR</sequence>
<proteinExistence type="predicted"/>
<dbReference type="Proteomes" id="UP001152622">
    <property type="component" value="Chromosome 21"/>
</dbReference>
<reference evidence="2" key="1">
    <citation type="journal article" date="2023" name="Science">
        <title>Genome structures resolve the early diversification of teleost fishes.</title>
        <authorList>
            <person name="Parey E."/>
            <person name="Louis A."/>
            <person name="Montfort J."/>
            <person name="Bouchez O."/>
            <person name="Roques C."/>
            <person name="Iampietro C."/>
            <person name="Lluch J."/>
            <person name="Castinel A."/>
            <person name="Donnadieu C."/>
            <person name="Desvignes T."/>
            <person name="Floi Bucao C."/>
            <person name="Jouanno E."/>
            <person name="Wen M."/>
            <person name="Mejri S."/>
            <person name="Dirks R."/>
            <person name="Jansen H."/>
            <person name="Henkel C."/>
            <person name="Chen W.J."/>
            <person name="Zahm M."/>
            <person name="Cabau C."/>
            <person name="Klopp C."/>
            <person name="Thompson A.W."/>
            <person name="Robinson-Rechavi M."/>
            <person name="Braasch I."/>
            <person name="Lecointre G."/>
            <person name="Bobe J."/>
            <person name="Postlethwait J.H."/>
            <person name="Berthelot C."/>
            <person name="Roest Crollius H."/>
            <person name="Guiguen Y."/>
        </authorList>
    </citation>
    <scope>NUCLEOTIDE SEQUENCE</scope>
    <source>
        <strain evidence="2">WJC10195</strain>
    </source>
</reference>
<dbReference type="AlphaFoldDB" id="A0A9Q1ICW9"/>
<evidence type="ECO:0000313" key="2">
    <source>
        <dbReference type="EMBL" id="KAJ8335054.1"/>
    </source>
</evidence>
<name>A0A9Q1ICW9_SYNKA</name>
<accession>A0A9Q1ICW9</accession>
<comment type="caution">
    <text evidence="2">The sequence shown here is derived from an EMBL/GenBank/DDBJ whole genome shotgun (WGS) entry which is preliminary data.</text>
</comment>
<feature type="compositionally biased region" description="Basic and acidic residues" evidence="1">
    <location>
        <begin position="1"/>
        <end position="19"/>
    </location>
</feature>
<evidence type="ECO:0000256" key="1">
    <source>
        <dbReference type="SAM" id="MobiDB-lite"/>
    </source>
</evidence>
<keyword evidence="3" id="KW-1185">Reference proteome</keyword>
<organism evidence="2 3">
    <name type="scientific">Synaphobranchus kaupii</name>
    <name type="common">Kaup's arrowtooth eel</name>
    <dbReference type="NCBI Taxonomy" id="118154"/>
    <lineage>
        <taxon>Eukaryota</taxon>
        <taxon>Metazoa</taxon>
        <taxon>Chordata</taxon>
        <taxon>Craniata</taxon>
        <taxon>Vertebrata</taxon>
        <taxon>Euteleostomi</taxon>
        <taxon>Actinopterygii</taxon>
        <taxon>Neopterygii</taxon>
        <taxon>Teleostei</taxon>
        <taxon>Anguilliformes</taxon>
        <taxon>Synaphobranchidae</taxon>
        <taxon>Synaphobranchus</taxon>
    </lineage>
</organism>
<protein>
    <submittedName>
        <fullName evidence="2">Uncharacterized protein</fullName>
    </submittedName>
</protein>
<feature type="region of interest" description="Disordered" evidence="1">
    <location>
        <begin position="1"/>
        <end position="51"/>
    </location>
</feature>
<dbReference type="EMBL" id="JAINUF010000021">
    <property type="protein sequence ID" value="KAJ8335054.1"/>
    <property type="molecule type" value="Genomic_DNA"/>
</dbReference>
<feature type="compositionally biased region" description="Polar residues" evidence="1">
    <location>
        <begin position="20"/>
        <end position="39"/>
    </location>
</feature>
<evidence type="ECO:0000313" key="3">
    <source>
        <dbReference type="Proteomes" id="UP001152622"/>
    </source>
</evidence>